<accession>A0A8X6H6F0</accession>
<name>A0A8X6H6F0_TRICU</name>
<protein>
    <submittedName>
        <fullName evidence="2">Uncharacterized protein</fullName>
    </submittedName>
</protein>
<reference evidence="2" key="1">
    <citation type="submission" date="2020-07" db="EMBL/GenBank/DDBJ databases">
        <title>Multicomponent nature underlies the extraordinary mechanical properties of spider dragline silk.</title>
        <authorList>
            <person name="Kono N."/>
            <person name="Nakamura H."/>
            <person name="Mori M."/>
            <person name="Yoshida Y."/>
            <person name="Ohtoshi R."/>
            <person name="Malay A.D."/>
            <person name="Moran D.A.P."/>
            <person name="Tomita M."/>
            <person name="Numata K."/>
            <person name="Arakawa K."/>
        </authorList>
    </citation>
    <scope>NUCLEOTIDE SEQUENCE</scope>
</reference>
<feature type="region of interest" description="Disordered" evidence="1">
    <location>
        <begin position="73"/>
        <end position="96"/>
    </location>
</feature>
<dbReference type="Proteomes" id="UP000887116">
    <property type="component" value="Unassembled WGS sequence"/>
</dbReference>
<sequence>MKKRKTDNPPEQQKIASLYSRCSPFPQLDVHRLFILLEMISEGSVQVRMAVVVYDGAVTSELAMLRENTIGRSSEQLTAKPLRSPLRTSEELTDEL</sequence>
<dbReference type="AlphaFoldDB" id="A0A8X6H6F0"/>
<keyword evidence="3" id="KW-1185">Reference proteome</keyword>
<proteinExistence type="predicted"/>
<evidence type="ECO:0000313" key="3">
    <source>
        <dbReference type="Proteomes" id="UP000887116"/>
    </source>
</evidence>
<comment type="caution">
    <text evidence="2">The sequence shown here is derived from an EMBL/GenBank/DDBJ whole genome shotgun (WGS) entry which is preliminary data.</text>
</comment>
<organism evidence="2 3">
    <name type="scientific">Trichonephila clavata</name>
    <name type="common">Joro spider</name>
    <name type="synonym">Nephila clavata</name>
    <dbReference type="NCBI Taxonomy" id="2740835"/>
    <lineage>
        <taxon>Eukaryota</taxon>
        <taxon>Metazoa</taxon>
        <taxon>Ecdysozoa</taxon>
        <taxon>Arthropoda</taxon>
        <taxon>Chelicerata</taxon>
        <taxon>Arachnida</taxon>
        <taxon>Araneae</taxon>
        <taxon>Araneomorphae</taxon>
        <taxon>Entelegynae</taxon>
        <taxon>Araneoidea</taxon>
        <taxon>Nephilidae</taxon>
        <taxon>Trichonephila</taxon>
    </lineage>
</organism>
<dbReference type="EMBL" id="BMAO01012330">
    <property type="protein sequence ID" value="GFQ80649.1"/>
    <property type="molecule type" value="Genomic_DNA"/>
</dbReference>
<evidence type="ECO:0000313" key="2">
    <source>
        <dbReference type="EMBL" id="GFQ80649.1"/>
    </source>
</evidence>
<evidence type="ECO:0000256" key="1">
    <source>
        <dbReference type="SAM" id="MobiDB-lite"/>
    </source>
</evidence>
<gene>
    <name evidence="2" type="ORF">TNCT_42341</name>
</gene>